<evidence type="ECO:0000313" key="2">
    <source>
        <dbReference type="Proteomes" id="UP001217089"/>
    </source>
</evidence>
<comment type="caution">
    <text evidence="1">The sequence shown here is derived from an EMBL/GenBank/DDBJ whole genome shotgun (WGS) entry which is preliminary data.</text>
</comment>
<name>A0ABQ9ER05_TEGGR</name>
<sequence length="65" mass="7680">MNLGASEEQNSFSAFSDKEFVNVNKVTWNKRIKSYKLVRFTKGYKTGLLIIFQFINNYLIYSFQV</sequence>
<evidence type="ECO:0000313" key="1">
    <source>
        <dbReference type="EMBL" id="KAJ8306347.1"/>
    </source>
</evidence>
<protein>
    <submittedName>
        <fullName evidence="1">Uncharacterized protein</fullName>
    </submittedName>
</protein>
<dbReference type="Proteomes" id="UP001217089">
    <property type="component" value="Unassembled WGS sequence"/>
</dbReference>
<reference evidence="1 2" key="1">
    <citation type="submission" date="2022-12" db="EMBL/GenBank/DDBJ databases">
        <title>Chromosome-level genome of Tegillarca granosa.</title>
        <authorList>
            <person name="Kim J."/>
        </authorList>
    </citation>
    <scope>NUCLEOTIDE SEQUENCE [LARGE SCALE GENOMIC DNA]</scope>
    <source>
        <strain evidence="1">Teg-2019</strain>
        <tissue evidence="1">Adductor muscle</tissue>
    </source>
</reference>
<dbReference type="EMBL" id="JARBDR010000813">
    <property type="protein sequence ID" value="KAJ8306347.1"/>
    <property type="molecule type" value="Genomic_DNA"/>
</dbReference>
<gene>
    <name evidence="1" type="ORF">KUTeg_016892</name>
</gene>
<organism evidence="1 2">
    <name type="scientific">Tegillarca granosa</name>
    <name type="common">Malaysian cockle</name>
    <name type="synonym">Anadara granosa</name>
    <dbReference type="NCBI Taxonomy" id="220873"/>
    <lineage>
        <taxon>Eukaryota</taxon>
        <taxon>Metazoa</taxon>
        <taxon>Spiralia</taxon>
        <taxon>Lophotrochozoa</taxon>
        <taxon>Mollusca</taxon>
        <taxon>Bivalvia</taxon>
        <taxon>Autobranchia</taxon>
        <taxon>Pteriomorphia</taxon>
        <taxon>Arcoida</taxon>
        <taxon>Arcoidea</taxon>
        <taxon>Arcidae</taxon>
        <taxon>Tegillarca</taxon>
    </lineage>
</organism>
<keyword evidence="2" id="KW-1185">Reference proteome</keyword>
<accession>A0ABQ9ER05</accession>
<proteinExistence type="predicted"/>